<feature type="transmembrane region" description="Helical" evidence="1">
    <location>
        <begin position="6"/>
        <end position="26"/>
    </location>
</feature>
<sequence>MKLITAFVFIVGLIELAIAVSSWIQIRRGAHVNERPRVPLAIAICAFLVAIVPNIAACRHGESVGHQVLAVAVALAFLAYATVLEVRVARCRERVDACCCGVDAGAHAPIMRYTYDGIEHMGVALQVFGRATLQREFAARKGETMDVYVDPDHPERFMCSRHRGRGLWAVLVAVFFVVIAFFVPGFTL</sequence>
<evidence type="ECO:0000256" key="1">
    <source>
        <dbReference type="SAM" id="Phobius"/>
    </source>
</evidence>
<feature type="domain" description="DUF3592" evidence="2">
    <location>
        <begin position="107"/>
        <end position="160"/>
    </location>
</feature>
<proteinExistence type="predicted"/>
<evidence type="ECO:0000313" key="3">
    <source>
        <dbReference type="EMBL" id="OZG52614.1"/>
    </source>
</evidence>
<keyword evidence="1" id="KW-1133">Transmembrane helix</keyword>
<feature type="transmembrane region" description="Helical" evidence="1">
    <location>
        <begin position="166"/>
        <end position="186"/>
    </location>
</feature>
<reference evidence="3 4" key="1">
    <citation type="journal article" date="2017" name="BMC Genomics">
        <title>Comparative genomic and phylogenomic analyses of the Bifidobacteriaceae family.</title>
        <authorList>
            <person name="Lugli G.A."/>
            <person name="Milani C."/>
            <person name="Turroni F."/>
            <person name="Duranti S."/>
            <person name="Mancabelli L."/>
            <person name="Mangifesta M."/>
            <person name="Ferrario C."/>
            <person name="Modesto M."/>
            <person name="Mattarelli P."/>
            <person name="Jiri K."/>
            <person name="van Sinderen D."/>
            <person name="Ventura M."/>
        </authorList>
    </citation>
    <scope>NUCLEOTIDE SEQUENCE [LARGE SCALE GENOMIC DNA]</scope>
    <source>
        <strain evidence="3 4">DSM 24742</strain>
    </source>
</reference>
<dbReference type="InterPro" id="IPR021994">
    <property type="entry name" value="DUF3592"/>
</dbReference>
<organism evidence="3 4">
    <name type="scientific">Pseudoscardovia radai</name>
    <dbReference type="NCBI Taxonomy" id="987066"/>
    <lineage>
        <taxon>Bacteria</taxon>
        <taxon>Bacillati</taxon>
        <taxon>Actinomycetota</taxon>
        <taxon>Actinomycetes</taxon>
        <taxon>Bifidobacteriales</taxon>
        <taxon>Bifidobacteriaceae</taxon>
        <taxon>Pseudoscardovia</taxon>
    </lineage>
</organism>
<gene>
    <name evidence="3" type="ORF">PSRA_0346</name>
</gene>
<accession>A0A261F0F6</accession>
<keyword evidence="4" id="KW-1185">Reference proteome</keyword>
<feature type="transmembrane region" description="Helical" evidence="1">
    <location>
        <begin position="38"/>
        <end position="56"/>
    </location>
</feature>
<feature type="transmembrane region" description="Helical" evidence="1">
    <location>
        <begin position="68"/>
        <end position="86"/>
    </location>
</feature>
<dbReference type="Proteomes" id="UP000216725">
    <property type="component" value="Unassembled WGS sequence"/>
</dbReference>
<dbReference type="Pfam" id="PF12158">
    <property type="entry name" value="DUF3592"/>
    <property type="match status" value="1"/>
</dbReference>
<dbReference type="RefSeq" id="WP_094660143.1">
    <property type="nucleotide sequence ID" value="NZ_JBKZBO010000001.1"/>
</dbReference>
<evidence type="ECO:0000259" key="2">
    <source>
        <dbReference type="Pfam" id="PF12158"/>
    </source>
</evidence>
<dbReference type="AlphaFoldDB" id="A0A261F0F6"/>
<name>A0A261F0F6_9BIFI</name>
<dbReference type="EMBL" id="MWWR01000003">
    <property type="protein sequence ID" value="OZG52614.1"/>
    <property type="molecule type" value="Genomic_DNA"/>
</dbReference>
<protein>
    <recommendedName>
        <fullName evidence="2">DUF3592 domain-containing protein</fullName>
    </recommendedName>
</protein>
<evidence type="ECO:0000313" key="4">
    <source>
        <dbReference type="Proteomes" id="UP000216725"/>
    </source>
</evidence>
<comment type="caution">
    <text evidence="3">The sequence shown here is derived from an EMBL/GenBank/DDBJ whole genome shotgun (WGS) entry which is preliminary data.</text>
</comment>
<keyword evidence="1" id="KW-0812">Transmembrane</keyword>
<keyword evidence="1" id="KW-0472">Membrane</keyword>